<dbReference type="GO" id="GO:0003677">
    <property type="term" value="F:DNA binding"/>
    <property type="evidence" value="ECO:0007669"/>
    <property type="project" value="TreeGrafter"/>
</dbReference>
<organism evidence="2 3">
    <name type="scientific">Sinomicrobium weinanense</name>
    <dbReference type="NCBI Taxonomy" id="2842200"/>
    <lineage>
        <taxon>Bacteria</taxon>
        <taxon>Pseudomonadati</taxon>
        <taxon>Bacteroidota</taxon>
        <taxon>Flavobacteriia</taxon>
        <taxon>Flavobacteriales</taxon>
        <taxon>Flavobacteriaceae</taxon>
        <taxon>Sinomicrobium</taxon>
    </lineage>
</organism>
<name>A0A926JVL8_9FLAO</name>
<dbReference type="PANTHER" id="PTHR35807:SF1">
    <property type="entry name" value="TRANSCRIPTIONAL REGULATOR REDD"/>
    <property type="match status" value="1"/>
</dbReference>
<dbReference type="EMBL" id="JACVDC010000083">
    <property type="protein sequence ID" value="MBC9797991.1"/>
    <property type="molecule type" value="Genomic_DNA"/>
</dbReference>
<dbReference type="PANTHER" id="PTHR35807">
    <property type="entry name" value="TRANSCRIPTIONAL REGULATOR REDD-RELATED"/>
    <property type="match status" value="1"/>
</dbReference>
<dbReference type="InterPro" id="IPR051677">
    <property type="entry name" value="AfsR-DnrI-RedD_regulator"/>
</dbReference>
<keyword evidence="1" id="KW-0812">Transmembrane</keyword>
<protein>
    <submittedName>
        <fullName evidence="2">Uncharacterized protein</fullName>
    </submittedName>
</protein>
<gene>
    <name evidence="2" type="ORF">IBL28_18610</name>
</gene>
<evidence type="ECO:0000313" key="3">
    <source>
        <dbReference type="Proteomes" id="UP000653730"/>
    </source>
</evidence>
<keyword evidence="1" id="KW-0472">Membrane</keyword>
<dbReference type="InterPro" id="IPR015915">
    <property type="entry name" value="Kelch-typ_b-propeller"/>
</dbReference>
<evidence type="ECO:0000256" key="1">
    <source>
        <dbReference type="SAM" id="Phobius"/>
    </source>
</evidence>
<reference evidence="2 3" key="1">
    <citation type="submission" date="2020-09" db="EMBL/GenBank/DDBJ databases">
        <title>Sinomicrobium weinanense sp. nov., a halophilic bacteria isolated from saline-alkali soil.</title>
        <authorList>
            <person name="Wu P."/>
            <person name="Ren H."/>
            <person name="Mei Y."/>
            <person name="Liang Y."/>
            <person name="Chen Z."/>
        </authorList>
    </citation>
    <scope>NUCLEOTIDE SEQUENCE [LARGE SCALE GENOMIC DNA]</scope>
    <source>
        <strain evidence="2 3">FJxs</strain>
    </source>
</reference>
<proteinExistence type="predicted"/>
<accession>A0A926JVL8</accession>
<feature type="transmembrane region" description="Helical" evidence="1">
    <location>
        <begin position="383"/>
        <end position="405"/>
    </location>
</feature>
<comment type="caution">
    <text evidence="2">The sequence shown here is derived from an EMBL/GenBank/DDBJ whole genome shotgun (WGS) entry which is preliminary data.</text>
</comment>
<dbReference type="Gene3D" id="2.120.10.80">
    <property type="entry name" value="Kelch-type beta propeller"/>
    <property type="match status" value="1"/>
</dbReference>
<keyword evidence="1" id="KW-1133">Transmembrane helix</keyword>
<dbReference type="AlphaFoldDB" id="A0A926JVL8"/>
<dbReference type="SUPFAM" id="SSF117281">
    <property type="entry name" value="Kelch motif"/>
    <property type="match status" value="1"/>
</dbReference>
<dbReference type="GO" id="GO:0006355">
    <property type="term" value="P:regulation of DNA-templated transcription"/>
    <property type="evidence" value="ECO:0007669"/>
    <property type="project" value="TreeGrafter"/>
</dbReference>
<dbReference type="Proteomes" id="UP000653730">
    <property type="component" value="Unassembled WGS sequence"/>
</dbReference>
<dbReference type="RefSeq" id="WP_187967117.1">
    <property type="nucleotide sequence ID" value="NZ_JACVDC010000083.1"/>
</dbReference>
<dbReference type="Pfam" id="PF24681">
    <property type="entry name" value="Kelch_KLHDC2_KLHL20_DRC7"/>
    <property type="match status" value="1"/>
</dbReference>
<evidence type="ECO:0000313" key="2">
    <source>
        <dbReference type="EMBL" id="MBC9797991.1"/>
    </source>
</evidence>
<keyword evidence="3" id="KW-1185">Reference proteome</keyword>
<sequence>MIDVPDMSIAQLEIVNASRSYVFQFKENNGEIVHNQKGNEYGKVINPNWLIQESFHWKQRYSFSSDQVIAISFNEPGQEFIMVSQDSIFRYNFENGRTRKKGFENKLPVPMRLGCSFVDTLSNRLYVYEVNDVANHMSTVASMDLDSLVWSSHSTVQLPQQRHHHNLFNDFKNKKILLFGGFGNQRLTNEFNLFDIESNTWETLSFGGDTISPRYFSGGLQLNKNEIVLFGGIGNRSGDQSLGKIYYYDCYKVNLETKTINKSWDLDKRGKDMVSCRNMILSEDAKRFYTLNYPEYMPSSLLQLYAYDLENGTSTVLGDSIPITSERIRTNANLYANTITGEIFCVVQEFELSGANEIKIYAINSPPVSRQMIYNYNAKKAPVFWFILVAIVLMVSGLVFIIFVWRRKRRNNRDICFKQVQRLKTDADKNYTESNGINAVWLFGNFKVNSDKGKDISYLFSPNIKQLFILILIHSVREHSAGVSSEIIYDVLWPDKSVKHAKNLKNVTLNQLRKIISELKGVEIIYEQKNFKLIYEQNFQCDYFEFLEAVKGLDISMPEEENLSQIIKIIKRGRFLKFLENEYFDREKKELELEILKVIPLKIKRSYQSKNYYKTIRYCEVLFYADPLNELAFYHKIHSYWHLNLKEEARKKYNAFIVKYREFLDDDFPYTFSEVIREIPGDLLL</sequence>